<dbReference type="Pfam" id="PF00932">
    <property type="entry name" value="LTD"/>
    <property type="match status" value="1"/>
</dbReference>
<dbReference type="Gene3D" id="2.60.40.1260">
    <property type="entry name" value="Lamin Tail domain"/>
    <property type="match status" value="1"/>
</dbReference>
<protein>
    <submittedName>
        <fullName evidence="2">Lamin tail domain-containing protein</fullName>
    </submittedName>
</protein>
<gene>
    <name evidence="2" type="ORF">QI031_27405</name>
</gene>
<dbReference type="InterPro" id="IPR047589">
    <property type="entry name" value="DUF11_rpt"/>
</dbReference>
<dbReference type="NCBIfam" id="TIGR01451">
    <property type="entry name" value="B_ant_repeat"/>
    <property type="match status" value="1"/>
</dbReference>
<organism evidence="2 3">
    <name type="scientific">Halotia branconii CENA392</name>
    <dbReference type="NCBI Taxonomy" id="1539056"/>
    <lineage>
        <taxon>Bacteria</taxon>
        <taxon>Bacillati</taxon>
        <taxon>Cyanobacteriota</taxon>
        <taxon>Cyanophyceae</taxon>
        <taxon>Nostocales</taxon>
        <taxon>Nodulariaceae</taxon>
        <taxon>Halotia</taxon>
    </lineage>
</organism>
<evidence type="ECO:0000259" key="1">
    <source>
        <dbReference type="PROSITE" id="PS51841"/>
    </source>
</evidence>
<dbReference type="AlphaFoldDB" id="A0AAJ6NRK3"/>
<evidence type="ECO:0000313" key="2">
    <source>
        <dbReference type="EMBL" id="WGV25423.1"/>
    </source>
</evidence>
<dbReference type="SUPFAM" id="SSF74853">
    <property type="entry name" value="Lamin A/C globular tail domain"/>
    <property type="match status" value="1"/>
</dbReference>
<dbReference type="InterPro" id="IPR036415">
    <property type="entry name" value="Lamin_tail_dom_sf"/>
</dbReference>
<sequence length="991" mass="105708">MSLLLKGLLAAHKNPFNRYRKLLGSLALSLCVLSSWTHTAQAEGSRTLYPSTAPAGSSRANLEWRTDTYGGLVLRRTLLKVYANQGEYILLGSSAVGVGSGNIRVYNPNRVSGSIGSETIPTTPDFQCSSQPGRGVISTRQQELNGPRAISGTGNPNGYIPCYYQAPSPGVYDIVFYGPDGGNAANNVAPTGEINLSSSSNFGTQQGTSVAAWDVTVRSSDQTSTTDKEGRLFSYYLALYTGSNGRNLNFPIYPITTDGFRYKVELRGTDPNGFVVYGNQVGFFDSDGKTPLYHDILGADGQVANPLGNVSLARPQYATFFNPIDSNVIPYIDRYKSDGTLEGIGIPLNPIIPEVKNLQFNGTVTGNNSSFGTGGTFSFSSNVTGTYELIISRDGSNFDPSNSQNRLLRGGMTVTGQQSVSWDGKDNSGNFFPVGSNYKVSIRTFGGEYHFPLLDAENNFTGGPTITMLNAINPIGNTRGFYDDRGYKTIGGTQVGTLGQVLCGKGPPSPAFSDPINGFDTASNDRKFGQSGNNGNANKLCDSTGSFGDTKGLDLWTYYPGVTQPTPLNIIDRVSANSGKIIINEVLYKETGTSTNTNDEFIELYNASTSAVDLSGFKLADGHLTASDNDGTNGLTHIFPNGATLQPGQYAVIWIGDNNVNHQATKATLQYWLGQTPKLNNSGDDVWLYDNQDQIIDYIAYGTGNEVNTPPSSVLNLWDNTYQSSLAGANTGQSISLTPNGQDTNASACWEATTSSNAATRCTNYLPTRNTDTIGSRVTSVGENNNGAAVTQPTLVLVKRITRINNQDLTDIVDGRSDVPTNATNYVATPRDTDDNDPKWPSGYLQGLINAGTVKPGDELEYTIYFLSNGLGNATNVRFCDLVPVSTSFTPTAFNGMTSNDGGLPGANQGIALAVGASTPTVYFSNVADADRGRFYPANDSATPSYCGTNINGAVVVNITRSPDLPNLPKATGSGTPTNSYGFVRFRAKVK</sequence>
<name>A0AAJ6NRK3_9CYAN</name>
<dbReference type="EMBL" id="CP124543">
    <property type="protein sequence ID" value="WGV25423.1"/>
    <property type="molecule type" value="Genomic_DNA"/>
</dbReference>
<dbReference type="Proteomes" id="UP001223520">
    <property type="component" value="Chromosome"/>
</dbReference>
<evidence type="ECO:0000313" key="3">
    <source>
        <dbReference type="Proteomes" id="UP001223520"/>
    </source>
</evidence>
<accession>A0AAJ6NRK3</accession>
<reference evidence="2 3" key="1">
    <citation type="journal article" date="2023" name="Limnol Oceanogr Lett">
        <title>Environmental adaptations by the intertidal Antarctic cyanobacterium Halotia branconii CENA392 as revealed using long-read genome sequencing.</title>
        <authorList>
            <person name="Dextro R.B."/>
            <person name="Delbaje E."/>
            <person name="Freitas P.N.N."/>
            <person name="Geraldes V."/>
            <person name="Pinto E."/>
            <person name="Long P.F."/>
            <person name="Fiore M.F."/>
        </authorList>
    </citation>
    <scope>NUCLEOTIDE SEQUENCE [LARGE SCALE GENOMIC DNA]</scope>
    <source>
        <strain evidence="2 3">CENA392</strain>
    </source>
</reference>
<keyword evidence="3" id="KW-1185">Reference proteome</keyword>
<dbReference type="KEGG" id="hbq:QI031_27405"/>
<feature type="domain" description="LTD" evidence="1">
    <location>
        <begin position="572"/>
        <end position="703"/>
    </location>
</feature>
<proteinExistence type="predicted"/>
<dbReference type="PROSITE" id="PS51841">
    <property type="entry name" value="LTD"/>
    <property type="match status" value="1"/>
</dbReference>
<dbReference type="InterPro" id="IPR001322">
    <property type="entry name" value="Lamin_tail_dom"/>
</dbReference>
<dbReference type="RefSeq" id="WP_281482723.1">
    <property type="nucleotide sequence ID" value="NZ_CP124543.1"/>
</dbReference>